<keyword evidence="3 5" id="KW-0418">Kinase</keyword>
<dbReference type="PANTHER" id="PTHR30409:SF1">
    <property type="entry name" value="CARBAMATE KINASE-RELATED"/>
    <property type="match status" value="1"/>
</dbReference>
<accession>A0A0B9GC97</accession>
<protein>
    <recommendedName>
        <fullName evidence="4 5">Carbamate kinase</fullName>
    </recommendedName>
</protein>
<name>A0A0B9GC97_9GAMM</name>
<dbReference type="Proteomes" id="UP000031278">
    <property type="component" value="Unassembled WGS sequence"/>
</dbReference>
<dbReference type="FunFam" id="3.40.1160.10:FF:000007">
    <property type="entry name" value="Carbamate kinase"/>
    <property type="match status" value="1"/>
</dbReference>
<dbReference type="RefSeq" id="WP_039464958.1">
    <property type="nucleotide sequence ID" value="NZ_JWLZ01000176.1"/>
</dbReference>
<proteinExistence type="inferred from homology"/>
<dbReference type="GO" id="GO:0008804">
    <property type="term" value="F:carbamate kinase activity"/>
    <property type="evidence" value="ECO:0007669"/>
    <property type="project" value="UniProtKB-UniRule"/>
</dbReference>
<keyword evidence="2 5" id="KW-0808">Transferase</keyword>
<comment type="caution">
    <text evidence="7">The sequence shown here is derived from an EMBL/GenBank/DDBJ whole genome shotgun (WGS) entry which is preliminary data.</text>
</comment>
<evidence type="ECO:0000256" key="2">
    <source>
        <dbReference type="ARBA" id="ARBA00022679"/>
    </source>
</evidence>
<feature type="domain" description="Aspartate/glutamate/uridylate kinase" evidence="6">
    <location>
        <begin position="7"/>
        <end position="275"/>
    </location>
</feature>
<dbReference type="NCBIfam" id="NF009008">
    <property type="entry name" value="PRK12354.1"/>
    <property type="match status" value="1"/>
</dbReference>
<evidence type="ECO:0000256" key="5">
    <source>
        <dbReference type="PIRNR" id="PIRNR000723"/>
    </source>
</evidence>
<evidence type="ECO:0000256" key="1">
    <source>
        <dbReference type="ARBA" id="ARBA00011066"/>
    </source>
</evidence>
<evidence type="ECO:0000259" key="6">
    <source>
        <dbReference type="Pfam" id="PF00696"/>
    </source>
</evidence>
<dbReference type="PANTHER" id="PTHR30409">
    <property type="entry name" value="CARBAMATE KINASE"/>
    <property type="match status" value="1"/>
</dbReference>
<comment type="similarity">
    <text evidence="1 5">Belongs to the carbamate kinase family.</text>
</comment>
<dbReference type="PIRSF" id="PIRSF000723">
    <property type="entry name" value="Carbamate_kin"/>
    <property type="match status" value="1"/>
</dbReference>
<dbReference type="InterPro" id="IPR003964">
    <property type="entry name" value="Carb_kinase"/>
</dbReference>
<evidence type="ECO:0000256" key="3">
    <source>
        <dbReference type="ARBA" id="ARBA00022777"/>
    </source>
</evidence>
<dbReference type="PRINTS" id="PR01469">
    <property type="entry name" value="CARBMTKINASE"/>
</dbReference>
<dbReference type="Pfam" id="PF00696">
    <property type="entry name" value="AA_kinase"/>
    <property type="match status" value="1"/>
</dbReference>
<dbReference type="GO" id="GO:0005829">
    <property type="term" value="C:cytosol"/>
    <property type="evidence" value="ECO:0007669"/>
    <property type="project" value="TreeGrafter"/>
</dbReference>
<evidence type="ECO:0000313" key="8">
    <source>
        <dbReference type="Proteomes" id="UP000031278"/>
    </source>
</evidence>
<dbReference type="GO" id="GO:0019546">
    <property type="term" value="P:L-arginine deiminase pathway"/>
    <property type="evidence" value="ECO:0007669"/>
    <property type="project" value="TreeGrafter"/>
</dbReference>
<organism evidence="7 8">
    <name type="scientific">Photobacterium gaetbulicola</name>
    <dbReference type="NCBI Taxonomy" id="1295392"/>
    <lineage>
        <taxon>Bacteria</taxon>
        <taxon>Pseudomonadati</taxon>
        <taxon>Pseudomonadota</taxon>
        <taxon>Gammaproteobacteria</taxon>
        <taxon>Vibrionales</taxon>
        <taxon>Vibrionaceae</taxon>
        <taxon>Photobacterium</taxon>
    </lineage>
</organism>
<dbReference type="CDD" id="cd04235">
    <property type="entry name" value="AAK_CK"/>
    <property type="match status" value="1"/>
</dbReference>
<dbReference type="SUPFAM" id="SSF53633">
    <property type="entry name" value="Carbamate kinase-like"/>
    <property type="match status" value="1"/>
</dbReference>
<reference evidence="7 8" key="1">
    <citation type="submission" date="2014-12" db="EMBL/GenBank/DDBJ databases">
        <title>Genome sequencing of Photobacterium gaetbulicola AD005a.</title>
        <authorList>
            <person name="Adrian T.G.S."/>
            <person name="Chan K.G."/>
        </authorList>
    </citation>
    <scope>NUCLEOTIDE SEQUENCE [LARGE SCALE GENOMIC DNA]</scope>
    <source>
        <strain evidence="7 8">AD005a</strain>
    </source>
</reference>
<evidence type="ECO:0000313" key="7">
    <source>
        <dbReference type="EMBL" id="KHT62530.1"/>
    </source>
</evidence>
<evidence type="ECO:0000256" key="4">
    <source>
        <dbReference type="NCBIfam" id="TIGR00746"/>
    </source>
</evidence>
<sequence length="309" mass="33124">MAQDKPIIVVAVGGNALLQRGELMSYENQANNIDIASKALAELSESHRVVVVHGNGPQVGLLALQNLAYTDAPPYPLDVLGAETQGMIGYMMARSLKKYLKNGHISTVVTQIAVDQADPAFAAPNKFIGPVYDKETAQAKSAKYGWDIKPDGDYWRRVVPSPFPQRIIEIDSIRTLLDAGHTVICCGGGGCPVVEKEGEMTGVEAVIDKDLSAATLAKQLNAQHLLILTDGDYVCVDWGKPTEQPLYNVTVEQLQQYSFAAGSMAPKVEACCDFATYTKGMGTTGIGHIGSLHKAAEIMANRSGTHIHG</sequence>
<dbReference type="Gene3D" id="3.40.1160.10">
    <property type="entry name" value="Acetylglutamate kinase-like"/>
    <property type="match status" value="1"/>
</dbReference>
<dbReference type="EMBL" id="JWLZ01000176">
    <property type="protein sequence ID" value="KHT62530.1"/>
    <property type="molecule type" value="Genomic_DNA"/>
</dbReference>
<gene>
    <name evidence="7" type="ORF">RJ45_17095</name>
</gene>
<dbReference type="InterPro" id="IPR001048">
    <property type="entry name" value="Asp/Glu/Uridylate_kinase"/>
</dbReference>
<dbReference type="AlphaFoldDB" id="A0A0B9GC97"/>
<dbReference type="InterPro" id="IPR036393">
    <property type="entry name" value="AceGlu_kinase-like_sf"/>
</dbReference>
<dbReference type="NCBIfam" id="TIGR00746">
    <property type="entry name" value="arcC"/>
    <property type="match status" value="1"/>
</dbReference>